<accession>A0ABP6DEH6</accession>
<feature type="region of interest" description="Disordered" evidence="1">
    <location>
        <begin position="1"/>
        <end position="35"/>
    </location>
</feature>
<keyword evidence="2" id="KW-0812">Transmembrane</keyword>
<keyword evidence="2" id="KW-0472">Membrane</keyword>
<gene>
    <name evidence="3" type="ORF">GCM10010412_000980</name>
</gene>
<name>A0ABP6DEH6_9ACTN</name>
<evidence type="ECO:0000313" key="4">
    <source>
        <dbReference type="Proteomes" id="UP001501666"/>
    </source>
</evidence>
<proteinExistence type="predicted"/>
<dbReference type="Proteomes" id="UP001501666">
    <property type="component" value="Unassembled WGS sequence"/>
</dbReference>
<evidence type="ECO:0000256" key="1">
    <source>
        <dbReference type="SAM" id="MobiDB-lite"/>
    </source>
</evidence>
<dbReference type="EMBL" id="BAAATE010000001">
    <property type="protein sequence ID" value="GAA2641749.1"/>
    <property type="molecule type" value="Genomic_DNA"/>
</dbReference>
<reference evidence="4" key="1">
    <citation type="journal article" date="2019" name="Int. J. Syst. Evol. Microbiol.">
        <title>The Global Catalogue of Microorganisms (GCM) 10K type strain sequencing project: providing services to taxonomists for standard genome sequencing and annotation.</title>
        <authorList>
            <consortium name="The Broad Institute Genomics Platform"/>
            <consortium name="The Broad Institute Genome Sequencing Center for Infectious Disease"/>
            <person name="Wu L."/>
            <person name="Ma J."/>
        </authorList>
    </citation>
    <scope>NUCLEOTIDE SEQUENCE [LARGE SCALE GENOMIC DNA]</scope>
    <source>
        <strain evidence="4">JCM 6835</strain>
    </source>
</reference>
<sequence>MQRMSDQHIDPAGNTQQFRAFAQRSENESAAAPKRSAALPIIAVVLAIAIVGVVAYLLLV</sequence>
<keyword evidence="2" id="KW-1133">Transmembrane helix</keyword>
<comment type="caution">
    <text evidence="3">The sequence shown here is derived from an EMBL/GenBank/DDBJ whole genome shotgun (WGS) entry which is preliminary data.</text>
</comment>
<protein>
    <submittedName>
        <fullName evidence="3">Uncharacterized protein</fullName>
    </submittedName>
</protein>
<keyword evidence="4" id="KW-1185">Reference proteome</keyword>
<evidence type="ECO:0000313" key="3">
    <source>
        <dbReference type="EMBL" id="GAA2641749.1"/>
    </source>
</evidence>
<organism evidence="3 4">
    <name type="scientific">Nonomuraea recticatena</name>
    <dbReference type="NCBI Taxonomy" id="46178"/>
    <lineage>
        <taxon>Bacteria</taxon>
        <taxon>Bacillati</taxon>
        <taxon>Actinomycetota</taxon>
        <taxon>Actinomycetes</taxon>
        <taxon>Streptosporangiales</taxon>
        <taxon>Streptosporangiaceae</taxon>
        <taxon>Nonomuraea</taxon>
    </lineage>
</organism>
<feature type="transmembrane region" description="Helical" evidence="2">
    <location>
        <begin position="37"/>
        <end position="59"/>
    </location>
</feature>
<evidence type="ECO:0000256" key="2">
    <source>
        <dbReference type="SAM" id="Phobius"/>
    </source>
</evidence>